<evidence type="ECO:0000313" key="3">
    <source>
        <dbReference type="EMBL" id="KAK0550413.1"/>
    </source>
</evidence>
<feature type="compositionally biased region" description="Polar residues" evidence="2">
    <location>
        <begin position="311"/>
        <end position="322"/>
    </location>
</feature>
<dbReference type="Proteomes" id="UP001176517">
    <property type="component" value="Unassembled WGS sequence"/>
</dbReference>
<feature type="region of interest" description="Disordered" evidence="2">
    <location>
        <begin position="275"/>
        <end position="401"/>
    </location>
</feature>
<feature type="compositionally biased region" description="Low complexity" evidence="2">
    <location>
        <begin position="1"/>
        <end position="35"/>
    </location>
</feature>
<organism evidence="3 4">
    <name type="scientific">Tilletia horrida</name>
    <dbReference type="NCBI Taxonomy" id="155126"/>
    <lineage>
        <taxon>Eukaryota</taxon>
        <taxon>Fungi</taxon>
        <taxon>Dikarya</taxon>
        <taxon>Basidiomycota</taxon>
        <taxon>Ustilaginomycotina</taxon>
        <taxon>Exobasidiomycetes</taxon>
        <taxon>Tilletiales</taxon>
        <taxon>Tilletiaceae</taxon>
        <taxon>Tilletia</taxon>
    </lineage>
</organism>
<feature type="compositionally biased region" description="Polar residues" evidence="2">
    <location>
        <begin position="439"/>
        <end position="452"/>
    </location>
</feature>
<feature type="compositionally biased region" description="Low complexity" evidence="2">
    <location>
        <begin position="589"/>
        <end position="598"/>
    </location>
</feature>
<feature type="region of interest" description="Disordered" evidence="2">
    <location>
        <begin position="169"/>
        <end position="202"/>
    </location>
</feature>
<feature type="compositionally biased region" description="Basic residues" evidence="2">
    <location>
        <begin position="90"/>
        <end position="107"/>
    </location>
</feature>
<feature type="region of interest" description="Disordered" evidence="2">
    <location>
        <begin position="1"/>
        <end position="153"/>
    </location>
</feature>
<reference evidence="3" key="1">
    <citation type="journal article" date="2023" name="PhytoFront">
        <title>Draft Genome Resources of Seven Strains of Tilletia horrida, Causal Agent of Kernel Smut of Rice.</title>
        <authorList>
            <person name="Khanal S."/>
            <person name="Antony Babu S."/>
            <person name="Zhou X.G."/>
        </authorList>
    </citation>
    <scope>NUCLEOTIDE SEQUENCE</scope>
    <source>
        <strain evidence="3">TX6</strain>
    </source>
</reference>
<feature type="region of interest" description="Disordered" evidence="2">
    <location>
        <begin position="424"/>
        <end position="456"/>
    </location>
</feature>
<feature type="compositionally biased region" description="Low complexity" evidence="2">
    <location>
        <begin position="43"/>
        <end position="61"/>
    </location>
</feature>
<keyword evidence="4" id="KW-1185">Reference proteome</keyword>
<feature type="compositionally biased region" description="Basic and acidic residues" evidence="2">
    <location>
        <begin position="340"/>
        <end position="351"/>
    </location>
</feature>
<evidence type="ECO:0000313" key="4">
    <source>
        <dbReference type="Proteomes" id="UP001176517"/>
    </source>
</evidence>
<feature type="compositionally biased region" description="Low complexity" evidence="2">
    <location>
        <begin position="381"/>
        <end position="395"/>
    </location>
</feature>
<gene>
    <name evidence="3" type="ORF">OC846_003680</name>
</gene>
<feature type="coiled-coil region" evidence="1">
    <location>
        <begin position="629"/>
        <end position="656"/>
    </location>
</feature>
<name>A0AAN6JRJ2_9BASI</name>
<proteinExistence type="predicted"/>
<evidence type="ECO:0000256" key="2">
    <source>
        <dbReference type="SAM" id="MobiDB-lite"/>
    </source>
</evidence>
<evidence type="ECO:0000256" key="1">
    <source>
        <dbReference type="SAM" id="Coils"/>
    </source>
</evidence>
<dbReference type="EMBL" id="JAPDMZ010000093">
    <property type="protein sequence ID" value="KAK0550413.1"/>
    <property type="molecule type" value="Genomic_DNA"/>
</dbReference>
<comment type="caution">
    <text evidence="3">The sequence shown here is derived from an EMBL/GenBank/DDBJ whole genome shotgun (WGS) entry which is preliminary data.</text>
</comment>
<feature type="compositionally biased region" description="Low complexity" evidence="2">
    <location>
        <begin position="74"/>
        <end position="89"/>
    </location>
</feature>
<protein>
    <submittedName>
        <fullName evidence="3">Uncharacterized protein</fullName>
    </submittedName>
</protein>
<accession>A0AAN6JRJ2</accession>
<feature type="compositionally biased region" description="Basic and acidic residues" evidence="2">
    <location>
        <begin position="364"/>
        <end position="374"/>
    </location>
</feature>
<feature type="compositionally biased region" description="Low complexity" evidence="2">
    <location>
        <begin position="108"/>
        <end position="130"/>
    </location>
</feature>
<sequence>MSSAAPSTARNSAASSSSSSQQQRRIAAVAVAAYVNPPPPPSASQASLAPPPSASRRSVSPGELKRPLSPPPSSSNRNSQHQRSSSLHSQHSHRQRTSHGHSSHHYHPYASSSSSSSSSVLSHSSAYNSAHHGHDYRSSINHHSHSSTAPSSSSHAYIYHPLTSASSSSSSFSLSSGSSSRSHPSPATSISSASTSSLRTPPDLHLNPSISVVGVTGSTVLLNPAAAVGLLEKDKQYQLLHPNQQSKPSKPAARTLSMDAIKERLKLIDSLGQGQGANIRDSLPRAPHGRNGAKISPEIKLSGEAKPTLNHIASSGSLTAKTEPSMKSGIKTGSSNRPRPSPDRLRKHESYDDSAASVRKRKSQREESDSESAHVVKKSKSSTSSSASSLSRSISRTPPAQEADLLPIKEWTVESLQKAAKAFKERGRKLKHAGDARVRSNTSSSPQVNARTGRTGKQEASEIAALEHMDAILHFVYSFWCEDQAHALKARNGTPSSVTSNPNNWASLFPFLEFTAKFHPRVGWTHLAGFTKLVEAMIRQLLVSHEQRQTNSRIAKLNANARVNLTAVLEGKAGNDVDMEDEAPPTPGGPETQPGSEQASSGHRGDDSTASNRLGSHHAHDHAGDKAAVEAHLKELNELTQSIARSTKEADRVSNMFTEARSELSYTVLREHFPLTWAACIASDLDSASSALHVDPDEAIAFGSEGRISLARFAWPIEFNSSLSHVVCFGRALVAELARSKKVNYTPEPVMSASAI</sequence>
<feature type="region of interest" description="Disordered" evidence="2">
    <location>
        <begin position="572"/>
        <end position="626"/>
    </location>
</feature>
<feature type="compositionally biased region" description="Low complexity" evidence="2">
    <location>
        <begin position="169"/>
        <end position="198"/>
    </location>
</feature>
<dbReference type="AlphaFoldDB" id="A0AAN6JRJ2"/>
<keyword evidence="1" id="KW-0175">Coiled coil</keyword>